<reference evidence="1" key="1">
    <citation type="journal article" date="2015" name="Nature">
        <title>Complex archaea that bridge the gap between prokaryotes and eukaryotes.</title>
        <authorList>
            <person name="Spang A."/>
            <person name="Saw J.H."/>
            <person name="Jorgensen S.L."/>
            <person name="Zaremba-Niedzwiedzka K."/>
            <person name="Martijn J."/>
            <person name="Lind A.E."/>
            <person name="van Eijk R."/>
            <person name="Schleper C."/>
            <person name="Guy L."/>
            <person name="Ettema T.J."/>
        </authorList>
    </citation>
    <scope>NUCLEOTIDE SEQUENCE</scope>
</reference>
<dbReference type="AlphaFoldDB" id="A0A0F9DE34"/>
<sequence length="81" mass="9532">MAVETHWICDVCGNRMISRGNTKNVNETEIRNWFGITLNVRRVDMPLSDKQAYEYGYACSQKCYEKVIKILKDDAYKMMED</sequence>
<evidence type="ECO:0000313" key="1">
    <source>
        <dbReference type="EMBL" id="KKL59914.1"/>
    </source>
</evidence>
<accession>A0A0F9DE34</accession>
<gene>
    <name evidence="1" type="ORF">LCGC14_2210530</name>
</gene>
<organism evidence="1">
    <name type="scientific">marine sediment metagenome</name>
    <dbReference type="NCBI Taxonomy" id="412755"/>
    <lineage>
        <taxon>unclassified sequences</taxon>
        <taxon>metagenomes</taxon>
        <taxon>ecological metagenomes</taxon>
    </lineage>
</organism>
<comment type="caution">
    <text evidence="1">The sequence shown here is derived from an EMBL/GenBank/DDBJ whole genome shotgun (WGS) entry which is preliminary data.</text>
</comment>
<name>A0A0F9DE34_9ZZZZ</name>
<dbReference type="EMBL" id="LAZR01029324">
    <property type="protein sequence ID" value="KKL59914.1"/>
    <property type="molecule type" value="Genomic_DNA"/>
</dbReference>
<proteinExistence type="predicted"/>
<protein>
    <submittedName>
        <fullName evidence="1">Uncharacterized protein</fullName>
    </submittedName>
</protein>